<dbReference type="GO" id="GO:0019901">
    <property type="term" value="F:protein kinase binding"/>
    <property type="evidence" value="ECO:0007669"/>
    <property type="project" value="TreeGrafter"/>
</dbReference>
<evidence type="ECO:0000256" key="2">
    <source>
        <dbReference type="ARBA" id="ARBA00022553"/>
    </source>
</evidence>
<dbReference type="Pfam" id="PF00102">
    <property type="entry name" value="Y_phosphatase"/>
    <property type="match status" value="1"/>
</dbReference>
<sequence>MNILLIRHLYWVLWIWLLLSQANGEDGVAKSKKKLVIKQESGPRGDSLVTSFVQTRVSRAFSSTSTFDDGRGEEEDNKPPDDRQSTIRIRNETVDLSKNTVPGLKYPGPTEPSLKDKYRRTTSPVESSPLKKSTKLKRNMTRPRPADLTTLLAFNALTPSPPSDQSRQSTRARPYGLGGYLSTTQLAESMPPTAWALASLKGPSETTRKPGPPYVKPFVSWSTRLSKPTTTPSPTTEITELVTGTGETPTSIDAIADITAEGVDKTETTIHHTADTTIAIPVSSNIKEESNINIESDSAHEKSQNVTTITNDSVPENTEKPQDITSYKPEENTISVPPLSSLKNMTLDDVIEKSDSLLNLQTSLKENIEPQNNSGSEFNSTSSERPSPLMETTAYEHSTNTSSIKILETDLPLSNTDSSVFNTSITESASESTGILKANTTQGKQDISFENSIKNDSESNSNPELQKSNTVATTTTTEISPAKNNTILIDEEVKKEEENSEDKEIYLHYTSEQTVIDEKRLNKNILATPKSSENEKILIDGAQENVINQTVQDVDPSINSINEKKILHELTTSSVISTLNSSVSVQMEPVVTTPGNINLTNLVEEELKKSGNHFELAKNLPLTSETTTIPSTTHSIPSTPLPVLRKVIENSSGEQDHDILNQTSNYIKPINNVKLPEVSFESNTETTSPRSNEIKHETLESITHSSVNQSETKVIHKFIPDIPETTQSNYIQVQESIKPENKTIFPHSKHDTEYDKQKVVETPPPTATTIMPTTIPLTDIPFIYPSLPSVNISMHSVNTSIPSLNTSIPSMNLSMPAERKSENMTEESLLSIINNSTEAIPTTMETELPTTTTPLPTTTISPTVIVTLPTVLSNTTIPTLVESSSQATQSTTSKSNAIKDQEGHLDINVPIPEKNLTHFQYESPNILKNETTPLIIAEPDDIDDDDVSFNHTYFSDKKNPNDPINTGDNDDDDDGFPDVVGNSSIPVNHPNISNDNEIHKSSTSLTPSTTKATSTTSIYDVIATQTEEEPPIDDDTVYDTGVIMPVYIRMVFDANYGQLCREKDHLRDAIVRIFKKYGDRIVDKRQVVLMNIGLRECASLRGEMNERHTPVHLMVTDSQGQYDKTLNDLFVSLVRQRHLEFKYPITQVEKVIEHQELNMDTESQPSGTVVAAIVISSIAAVCLFALTILLVIMRKRQSGFNYGQRCTPVSLDDYSLDNISVYNSVRRKAMRASKRSYGNPAFDDPDAVTNPVNFAGLANMASDRSKTDDEFSSLPQVVVKPDELPPGAESKNRYANVIPLPETRVQLKGNTPEEQFINANYVKGAKGADKFYIACQAPMQNTIEDFWQMIWDEQCRLVIMLTALTENGKEKCADYLPPSEVLDCHRVFGDLQVTLKKREAREKYVISSLQLKNLETNLWREVIHMWYAGWPATGVPAEPSSVIAFLIEARSYSKGAPVVVHCSPGTGRTGTVIAIDIAIRDFEAGRSVDIPKTVVQVRRGRAGAVQTKDQYHFIYKVLHLYATKLTGGGLDSI</sequence>
<dbReference type="InterPro" id="IPR000242">
    <property type="entry name" value="PTP_cat"/>
</dbReference>
<feature type="region of interest" description="Disordered" evidence="6">
    <location>
        <begin position="63"/>
        <end position="144"/>
    </location>
</feature>
<evidence type="ECO:0000256" key="4">
    <source>
        <dbReference type="ARBA" id="ARBA00022912"/>
    </source>
</evidence>
<feature type="region of interest" description="Disordered" evidence="6">
    <location>
        <begin position="427"/>
        <end position="447"/>
    </location>
</feature>
<evidence type="ECO:0000256" key="5">
    <source>
        <dbReference type="PIRSR" id="PIRSR608356-50"/>
    </source>
</evidence>
<dbReference type="PRINTS" id="PR00700">
    <property type="entry name" value="PRTYPHPHTASE"/>
</dbReference>
<dbReference type="FunFam" id="3.90.190.10:FF:000098">
    <property type="entry name" value="Protein-tryrosine phosphatase"/>
    <property type="match status" value="1"/>
</dbReference>
<keyword evidence="3" id="KW-0378">Hydrolase</keyword>
<feature type="chain" id="PRO_5004372466" description="protein-tyrosine-phosphatase" evidence="8">
    <location>
        <begin position="25"/>
        <end position="1533"/>
    </location>
</feature>
<dbReference type="GO" id="GO:0007165">
    <property type="term" value="P:signal transduction"/>
    <property type="evidence" value="ECO:0007669"/>
    <property type="project" value="TreeGrafter"/>
</dbReference>
<keyword evidence="4" id="KW-0904">Protein phosphatase</keyword>
<feature type="domain" description="Tyrosine specific protein phosphatases" evidence="10">
    <location>
        <begin position="1443"/>
        <end position="1512"/>
    </location>
</feature>
<evidence type="ECO:0000256" key="7">
    <source>
        <dbReference type="SAM" id="Phobius"/>
    </source>
</evidence>
<dbReference type="PROSITE" id="PS50055">
    <property type="entry name" value="TYR_PHOSPHATASE_PTP"/>
    <property type="match status" value="1"/>
</dbReference>
<evidence type="ECO:0000259" key="10">
    <source>
        <dbReference type="PROSITE" id="PS50056"/>
    </source>
</evidence>
<name>R4WIY6_RIPPE</name>
<evidence type="ECO:0000259" key="9">
    <source>
        <dbReference type="PROSITE" id="PS50055"/>
    </source>
</evidence>
<dbReference type="PANTHER" id="PTHR46198:SF4">
    <property type="entry name" value="PROTEIN-TYROSINE-PHOSPHATASE"/>
    <property type="match status" value="1"/>
</dbReference>
<evidence type="ECO:0000256" key="6">
    <source>
        <dbReference type="SAM" id="MobiDB-lite"/>
    </source>
</evidence>
<evidence type="ECO:0000256" key="1">
    <source>
        <dbReference type="ARBA" id="ARBA00013064"/>
    </source>
</evidence>
<feature type="compositionally biased region" description="Basic residues" evidence="6">
    <location>
        <begin position="132"/>
        <end position="141"/>
    </location>
</feature>
<dbReference type="PROSITE" id="PS50056">
    <property type="entry name" value="TYR_PHOSPHATASE_2"/>
    <property type="match status" value="1"/>
</dbReference>
<feature type="compositionally biased region" description="Low complexity" evidence="6">
    <location>
        <begin position="1001"/>
        <end position="1011"/>
    </location>
</feature>
<dbReference type="InterPro" id="IPR029021">
    <property type="entry name" value="Prot-tyrosine_phosphatase-like"/>
</dbReference>
<evidence type="ECO:0000256" key="3">
    <source>
        <dbReference type="ARBA" id="ARBA00022801"/>
    </source>
</evidence>
<protein>
    <recommendedName>
        <fullName evidence="1">protein-tyrosine-phosphatase</fullName>
        <ecNumber evidence="1">3.1.3.48</ecNumber>
    </recommendedName>
</protein>
<feature type="region of interest" description="Disordered" evidence="6">
    <location>
        <begin position="295"/>
        <end position="335"/>
    </location>
</feature>
<organism evidence="11">
    <name type="scientific">Riptortus pedestris</name>
    <name type="common">Bean bug</name>
    <dbReference type="NCBI Taxonomy" id="329032"/>
    <lineage>
        <taxon>Eukaryota</taxon>
        <taxon>Metazoa</taxon>
        <taxon>Ecdysozoa</taxon>
        <taxon>Arthropoda</taxon>
        <taxon>Hexapoda</taxon>
        <taxon>Insecta</taxon>
        <taxon>Pterygota</taxon>
        <taxon>Neoptera</taxon>
        <taxon>Paraneoptera</taxon>
        <taxon>Hemiptera</taxon>
        <taxon>Heteroptera</taxon>
        <taxon>Panheteroptera</taxon>
        <taxon>Pentatomomorpha</taxon>
        <taxon>Coreoidea</taxon>
        <taxon>Alydidae</taxon>
        <taxon>Riptortus</taxon>
    </lineage>
</organism>
<keyword evidence="2" id="KW-0597">Phosphoprotein</keyword>
<evidence type="ECO:0000313" key="11">
    <source>
        <dbReference type="EMBL" id="BAN20665.1"/>
    </source>
</evidence>
<reference evidence="11" key="1">
    <citation type="journal article" date="2013" name="PLoS ONE">
        <title>Gene expression in gut symbiotic organ of stinkbug affected by extracellular bacterial symbiont.</title>
        <authorList>
            <person name="Futahashi R."/>
            <person name="Tanaka K."/>
            <person name="Tanahashi M."/>
            <person name="Nikoh N."/>
            <person name="Kikuchi Y."/>
            <person name="Lee B.L."/>
            <person name="Fukatsu T."/>
        </authorList>
    </citation>
    <scope>NUCLEOTIDE SEQUENCE</scope>
    <source>
        <tissue evidence="11">Midgut</tissue>
    </source>
</reference>
<dbReference type="GO" id="GO:0048666">
    <property type="term" value="P:neuron development"/>
    <property type="evidence" value="ECO:0007669"/>
    <property type="project" value="UniProtKB-ARBA"/>
</dbReference>
<dbReference type="SMART" id="SM00194">
    <property type="entry name" value="PTPc"/>
    <property type="match status" value="1"/>
</dbReference>
<dbReference type="GO" id="GO:0030054">
    <property type="term" value="C:cell junction"/>
    <property type="evidence" value="ECO:0007669"/>
    <property type="project" value="TreeGrafter"/>
</dbReference>
<keyword evidence="7" id="KW-0812">Transmembrane</keyword>
<feature type="region of interest" description="Disordered" evidence="6">
    <location>
        <begin position="365"/>
        <end position="389"/>
    </location>
</feature>
<proteinExistence type="evidence at transcript level"/>
<feature type="region of interest" description="Disordered" evidence="6">
    <location>
        <begin position="452"/>
        <end position="471"/>
    </location>
</feature>
<feature type="compositionally biased region" description="Polar residues" evidence="6">
    <location>
        <begin position="365"/>
        <end position="385"/>
    </location>
</feature>
<dbReference type="EC" id="3.1.3.48" evidence="1"/>
<dbReference type="SUPFAM" id="SSF52799">
    <property type="entry name" value="(Phosphotyrosine protein) phosphatases II"/>
    <property type="match status" value="1"/>
</dbReference>
<accession>R4WIY6</accession>
<dbReference type="PANTHER" id="PTHR46198">
    <property type="entry name" value="PROTEIN-TYROSINE-PHOSPHATASE"/>
    <property type="match status" value="1"/>
</dbReference>
<dbReference type="InterPro" id="IPR008356">
    <property type="entry name" value="Tyr_Pase_KIM-con"/>
</dbReference>
<dbReference type="GO" id="GO:0004725">
    <property type="term" value="F:protein tyrosine phosphatase activity"/>
    <property type="evidence" value="ECO:0007669"/>
    <property type="project" value="UniProtKB-EC"/>
</dbReference>
<dbReference type="GO" id="GO:0005829">
    <property type="term" value="C:cytosol"/>
    <property type="evidence" value="ECO:0007669"/>
    <property type="project" value="TreeGrafter"/>
</dbReference>
<dbReference type="InterPro" id="IPR003595">
    <property type="entry name" value="Tyr_Pase_cat"/>
</dbReference>
<feature type="domain" description="Tyrosine-protein phosphatase" evidence="9">
    <location>
        <begin position="1286"/>
        <end position="1521"/>
    </location>
</feature>
<dbReference type="GO" id="GO:0005886">
    <property type="term" value="C:plasma membrane"/>
    <property type="evidence" value="ECO:0007669"/>
    <property type="project" value="TreeGrafter"/>
</dbReference>
<dbReference type="CDD" id="cd00047">
    <property type="entry name" value="PTPc"/>
    <property type="match status" value="1"/>
</dbReference>
<dbReference type="SMART" id="SM00404">
    <property type="entry name" value="PTPc_motif"/>
    <property type="match status" value="1"/>
</dbReference>
<keyword evidence="8" id="KW-0732">Signal</keyword>
<dbReference type="InterPro" id="IPR016130">
    <property type="entry name" value="Tyr_Pase_AS"/>
</dbReference>
<keyword evidence="7" id="KW-0472">Membrane</keyword>
<feature type="signal peptide" evidence="8">
    <location>
        <begin position="1"/>
        <end position="24"/>
    </location>
</feature>
<feature type="compositionally biased region" description="Polar residues" evidence="6">
    <location>
        <begin position="304"/>
        <end position="316"/>
    </location>
</feature>
<evidence type="ECO:0000256" key="8">
    <source>
        <dbReference type="SAM" id="SignalP"/>
    </source>
</evidence>
<dbReference type="PROSITE" id="PS00383">
    <property type="entry name" value="TYR_PHOSPHATASE_1"/>
    <property type="match status" value="1"/>
</dbReference>
<feature type="transmembrane region" description="Helical" evidence="7">
    <location>
        <begin position="1169"/>
        <end position="1192"/>
    </location>
</feature>
<dbReference type="EMBL" id="AK417450">
    <property type="protein sequence ID" value="BAN20665.1"/>
    <property type="molecule type" value="mRNA"/>
</dbReference>
<keyword evidence="7" id="KW-1133">Transmembrane helix</keyword>
<feature type="compositionally biased region" description="Polar residues" evidence="6">
    <location>
        <begin position="983"/>
        <end position="995"/>
    </location>
</feature>
<dbReference type="Gene3D" id="3.90.190.10">
    <property type="entry name" value="Protein tyrosine phosphatase superfamily"/>
    <property type="match status" value="1"/>
</dbReference>
<feature type="compositionally biased region" description="Basic and acidic residues" evidence="6">
    <location>
        <begin position="77"/>
        <end position="95"/>
    </location>
</feature>
<feature type="region of interest" description="Disordered" evidence="6">
    <location>
        <begin position="939"/>
        <end position="1011"/>
    </location>
</feature>
<dbReference type="InterPro" id="IPR000387">
    <property type="entry name" value="Tyr_Pase_dom"/>
</dbReference>
<feature type="active site" description="Phosphocysteine intermediate" evidence="5">
    <location>
        <position position="1462"/>
    </location>
</feature>